<dbReference type="GO" id="GO:0005634">
    <property type="term" value="C:nucleus"/>
    <property type="evidence" value="ECO:0007669"/>
    <property type="project" value="UniProtKB-SubCell"/>
</dbReference>
<gene>
    <name evidence="8" type="ORF">DCAR_0727603</name>
</gene>
<organism evidence="8 9">
    <name type="scientific">Daucus carota subsp. sativus</name>
    <name type="common">Carrot</name>
    <dbReference type="NCBI Taxonomy" id="79200"/>
    <lineage>
        <taxon>Eukaryota</taxon>
        <taxon>Viridiplantae</taxon>
        <taxon>Streptophyta</taxon>
        <taxon>Embryophyta</taxon>
        <taxon>Tracheophyta</taxon>
        <taxon>Spermatophyta</taxon>
        <taxon>Magnoliopsida</taxon>
        <taxon>eudicotyledons</taxon>
        <taxon>Gunneridae</taxon>
        <taxon>Pentapetalae</taxon>
        <taxon>asterids</taxon>
        <taxon>campanulids</taxon>
        <taxon>Apiales</taxon>
        <taxon>Apiaceae</taxon>
        <taxon>Apioideae</taxon>
        <taxon>Scandiceae</taxon>
        <taxon>Daucinae</taxon>
        <taxon>Daucus</taxon>
        <taxon>Daucus sect. Daucus</taxon>
    </lineage>
</organism>
<evidence type="ECO:0000256" key="3">
    <source>
        <dbReference type="ARBA" id="ARBA00023015"/>
    </source>
</evidence>
<name>A0AAF1B9F7_DAUCS</name>
<keyword evidence="3" id="KW-0805">Transcription regulation</keyword>
<dbReference type="Pfam" id="PF00072">
    <property type="entry name" value="Response_reg"/>
    <property type="match status" value="1"/>
</dbReference>
<feature type="modified residue" description="4-aspartylphosphate" evidence="6">
    <location>
        <position position="72"/>
    </location>
</feature>
<dbReference type="SMART" id="SM00448">
    <property type="entry name" value="REC"/>
    <property type="match status" value="1"/>
</dbReference>
<protein>
    <recommendedName>
        <fullName evidence="7">Response regulatory domain-containing protein</fullName>
    </recommendedName>
</protein>
<keyword evidence="6" id="KW-0597">Phosphoprotein</keyword>
<dbReference type="AlphaFoldDB" id="A0AAF1B9F7"/>
<dbReference type="InterPro" id="IPR006447">
    <property type="entry name" value="Myb_dom_plants"/>
</dbReference>
<sequence>MVDGNEFSYPRTAETFPHGLRVLVVDDDLTWLKIIERMLMKCFYQVTICCLAKEALDILRERRDGFDIVISDVNMPDMDGFKLLEYVGLEMDLPVIMMSVDGETSRVMKGIQHGACDYLLKPIRMKELKNIWQHVVRKKKNELKDIQGLKGLENIQVARSGISNGFDDGYFFCARSMDFGKKRKGYESKHRDNEVVDLSAVKKSRVVWTVELHQKFVKTVNHIGLDKIGPKKILDLMNVPWLTRENVASHLQKYRLYLSRLQKEDDLKTSFSGTRQSDLSSKEQVAADMGSDKISFKKFDADSCTSGFPESSVIQNTSESGGIIFLPMLTTTDDNFEIQNTSSISESNLIRTCGVPAANYMALSSFVPSQYSLSRNGQGIETKQEIRPRLEMKNDLSHHQYPNVQNQTLPNIVQFAPTIYQTPITEIDNPPHVEFKIPYSNRNLPKQSPERVEYELCPVQSDSSHRTCFYSEPYTRSSWSMKDEILEHILVSDIDSLNHLACLNGSDLLPEDPFLTSLELLNTDFCDCSNSELSTDYSPDLYDGLLFM</sequence>
<evidence type="ECO:0000313" key="8">
    <source>
        <dbReference type="EMBL" id="WOH08166.1"/>
    </source>
</evidence>
<dbReference type="GO" id="GO:0000160">
    <property type="term" value="P:phosphorelay signal transduction system"/>
    <property type="evidence" value="ECO:0007669"/>
    <property type="project" value="UniProtKB-KW"/>
</dbReference>
<dbReference type="Gene3D" id="3.40.50.2300">
    <property type="match status" value="1"/>
</dbReference>
<dbReference type="NCBIfam" id="TIGR01557">
    <property type="entry name" value="myb_SHAQKYF"/>
    <property type="match status" value="1"/>
</dbReference>
<dbReference type="SUPFAM" id="SSF46689">
    <property type="entry name" value="Homeodomain-like"/>
    <property type="match status" value="1"/>
</dbReference>
<dbReference type="FunFam" id="1.10.10.60:FF:000007">
    <property type="entry name" value="Two-component response regulator"/>
    <property type="match status" value="1"/>
</dbReference>
<evidence type="ECO:0000256" key="1">
    <source>
        <dbReference type="ARBA" id="ARBA00004123"/>
    </source>
</evidence>
<dbReference type="EMBL" id="CP093349">
    <property type="protein sequence ID" value="WOH08166.1"/>
    <property type="molecule type" value="Genomic_DNA"/>
</dbReference>
<proteinExistence type="predicted"/>
<keyword evidence="5" id="KW-0539">Nucleus</keyword>
<comment type="subcellular location">
    <subcellularLocation>
        <location evidence="1">Nucleus</location>
    </subcellularLocation>
</comment>
<feature type="domain" description="Response regulatory" evidence="7">
    <location>
        <begin position="21"/>
        <end position="136"/>
    </location>
</feature>
<dbReference type="Pfam" id="PF00249">
    <property type="entry name" value="Myb_DNA-binding"/>
    <property type="match status" value="1"/>
</dbReference>
<dbReference type="Gene3D" id="1.10.10.60">
    <property type="entry name" value="Homeodomain-like"/>
    <property type="match status" value="1"/>
</dbReference>
<reference evidence="8" key="1">
    <citation type="journal article" date="2016" name="Nat. Genet.">
        <title>A high-quality carrot genome assembly provides new insights into carotenoid accumulation and asterid genome evolution.</title>
        <authorList>
            <person name="Iorizzo M."/>
            <person name="Ellison S."/>
            <person name="Senalik D."/>
            <person name="Zeng P."/>
            <person name="Satapoomin P."/>
            <person name="Huang J."/>
            <person name="Bowman M."/>
            <person name="Iovene M."/>
            <person name="Sanseverino W."/>
            <person name="Cavagnaro P."/>
            <person name="Yildiz M."/>
            <person name="Macko-Podgorni A."/>
            <person name="Moranska E."/>
            <person name="Grzebelus E."/>
            <person name="Grzebelus D."/>
            <person name="Ashrafi H."/>
            <person name="Zheng Z."/>
            <person name="Cheng S."/>
            <person name="Spooner D."/>
            <person name="Van Deynze A."/>
            <person name="Simon P."/>
        </authorList>
    </citation>
    <scope>NUCLEOTIDE SEQUENCE</scope>
    <source>
        <tissue evidence="8">Leaf</tissue>
    </source>
</reference>
<keyword evidence="2" id="KW-0902">Two-component regulatory system</keyword>
<evidence type="ECO:0000313" key="9">
    <source>
        <dbReference type="Proteomes" id="UP000077755"/>
    </source>
</evidence>
<evidence type="ECO:0000256" key="2">
    <source>
        <dbReference type="ARBA" id="ARBA00023012"/>
    </source>
</evidence>
<dbReference type="GO" id="GO:0003677">
    <property type="term" value="F:DNA binding"/>
    <property type="evidence" value="ECO:0007669"/>
    <property type="project" value="InterPro"/>
</dbReference>
<dbReference type="Proteomes" id="UP000077755">
    <property type="component" value="Chromosome 7"/>
</dbReference>
<reference evidence="8" key="2">
    <citation type="submission" date="2022-03" db="EMBL/GenBank/DDBJ databases">
        <title>Draft title - Genomic analysis of global carrot germplasm unveils the trajectory of domestication and the origin of high carotenoid orange carrot.</title>
        <authorList>
            <person name="Iorizzo M."/>
            <person name="Ellison S."/>
            <person name="Senalik D."/>
            <person name="Macko-Podgorni A."/>
            <person name="Grzebelus D."/>
            <person name="Bostan H."/>
            <person name="Rolling W."/>
            <person name="Curaba J."/>
            <person name="Simon P."/>
        </authorList>
    </citation>
    <scope>NUCLEOTIDE SEQUENCE</scope>
    <source>
        <tissue evidence="8">Leaf</tissue>
    </source>
</reference>
<dbReference type="InterPro" id="IPR001789">
    <property type="entry name" value="Sig_transdc_resp-reg_receiver"/>
</dbReference>
<dbReference type="InterPro" id="IPR011006">
    <property type="entry name" value="CheY-like_superfamily"/>
</dbReference>
<accession>A0AAF1B9F7</accession>
<dbReference type="PANTHER" id="PTHR43874:SF137">
    <property type="entry name" value="TWO-COMPONENT RESPONSE REGULATOR ARR11"/>
    <property type="match status" value="1"/>
</dbReference>
<evidence type="ECO:0000256" key="4">
    <source>
        <dbReference type="ARBA" id="ARBA00023163"/>
    </source>
</evidence>
<dbReference type="SUPFAM" id="SSF52172">
    <property type="entry name" value="CheY-like"/>
    <property type="match status" value="1"/>
</dbReference>
<evidence type="ECO:0000256" key="6">
    <source>
        <dbReference type="PROSITE-ProRule" id="PRU00169"/>
    </source>
</evidence>
<dbReference type="CDD" id="cd17584">
    <property type="entry name" value="REC_typeB_ARR-like"/>
    <property type="match status" value="1"/>
</dbReference>
<keyword evidence="9" id="KW-1185">Reference proteome</keyword>
<dbReference type="GO" id="GO:0009736">
    <property type="term" value="P:cytokinin-activated signaling pathway"/>
    <property type="evidence" value="ECO:0007669"/>
    <property type="project" value="InterPro"/>
</dbReference>
<dbReference type="InterPro" id="IPR045279">
    <property type="entry name" value="ARR-like"/>
</dbReference>
<keyword evidence="4" id="KW-0804">Transcription</keyword>
<dbReference type="KEGG" id="dcr:108195508"/>
<dbReference type="PANTHER" id="PTHR43874">
    <property type="entry name" value="TWO-COMPONENT RESPONSE REGULATOR"/>
    <property type="match status" value="1"/>
</dbReference>
<evidence type="ECO:0000256" key="5">
    <source>
        <dbReference type="ARBA" id="ARBA00023242"/>
    </source>
</evidence>
<dbReference type="InterPro" id="IPR009057">
    <property type="entry name" value="Homeodomain-like_sf"/>
</dbReference>
<dbReference type="InterPro" id="IPR001005">
    <property type="entry name" value="SANT/Myb"/>
</dbReference>
<dbReference type="PROSITE" id="PS50110">
    <property type="entry name" value="RESPONSE_REGULATORY"/>
    <property type="match status" value="1"/>
</dbReference>
<evidence type="ECO:0000259" key="7">
    <source>
        <dbReference type="PROSITE" id="PS50110"/>
    </source>
</evidence>